<dbReference type="GO" id="GO:0016747">
    <property type="term" value="F:acyltransferase activity, transferring groups other than amino-acyl groups"/>
    <property type="evidence" value="ECO:0007669"/>
    <property type="project" value="InterPro"/>
</dbReference>
<comment type="caution">
    <text evidence="4">The sequence shown here is derived from an EMBL/GenBank/DDBJ whole genome shotgun (WGS) entry which is preliminary data.</text>
</comment>
<evidence type="ECO:0000256" key="2">
    <source>
        <dbReference type="ARBA" id="ARBA00023315"/>
    </source>
</evidence>
<feature type="domain" description="N-acetyltransferase" evidence="3">
    <location>
        <begin position="11"/>
        <end position="166"/>
    </location>
</feature>
<protein>
    <submittedName>
        <fullName evidence="4">GNAT family N-acetyltransferase</fullName>
    </submittedName>
</protein>
<dbReference type="PANTHER" id="PTHR43072">
    <property type="entry name" value="N-ACETYLTRANSFERASE"/>
    <property type="match status" value="1"/>
</dbReference>
<evidence type="ECO:0000259" key="3">
    <source>
        <dbReference type="PROSITE" id="PS51186"/>
    </source>
</evidence>
<proteinExistence type="predicted"/>
<organism evidence="4 5">
    <name type="scientific">Veronia nyctiphanis</name>
    <dbReference type="NCBI Taxonomy" id="1278244"/>
    <lineage>
        <taxon>Bacteria</taxon>
        <taxon>Pseudomonadati</taxon>
        <taxon>Pseudomonadota</taxon>
        <taxon>Gammaproteobacteria</taxon>
        <taxon>Vibrionales</taxon>
        <taxon>Vibrionaceae</taxon>
        <taxon>Veronia</taxon>
    </lineage>
</organism>
<dbReference type="OrthoDB" id="5459937at2"/>
<keyword evidence="5" id="KW-1185">Reference proteome</keyword>
<sequence>MSFEVVFGKKENVSTITEIFNHYILNSNARFETEPFTIENRMHWYSQFSVHTPHVLLVAKEDDKILGFCCSQPYRPSGAFVDTVEVTIYLAPDATTKGIGTALYRSLFAHLKTQNVHSVLSGVAMPNDASLALHKKFGFREVGTFSQYAKKHDEYISSTWLQLLLSEQQG</sequence>
<reference evidence="4 5" key="1">
    <citation type="submission" date="2017-10" db="EMBL/GenBank/DDBJ databases">
        <title>Nyctiphanis sp. nov., isolated from the stomach of the euphausiid Nyctiphanes simplex (Hansen, 1911) in the Gulf of California.</title>
        <authorList>
            <person name="Gomez-Gil B."/>
            <person name="Aguilar-Mendez M."/>
            <person name="Lopez-Cortes A."/>
            <person name="Gomez-Gutierrez J."/>
            <person name="Roque A."/>
            <person name="Lang E."/>
            <person name="Gonzalez-Castillo A."/>
        </authorList>
    </citation>
    <scope>NUCLEOTIDE SEQUENCE [LARGE SCALE GENOMIC DNA]</scope>
    <source>
        <strain evidence="4 5">CAIM 600</strain>
    </source>
</reference>
<gene>
    <name evidence="4" type="ORF">CS022_03595</name>
</gene>
<dbReference type="Gene3D" id="3.40.630.30">
    <property type="match status" value="1"/>
</dbReference>
<evidence type="ECO:0000313" key="5">
    <source>
        <dbReference type="Proteomes" id="UP000290287"/>
    </source>
</evidence>
<keyword evidence="1 4" id="KW-0808">Transferase</keyword>
<dbReference type="InterPro" id="IPR016181">
    <property type="entry name" value="Acyl_CoA_acyltransferase"/>
</dbReference>
<dbReference type="Pfam" id="PF00583">
    <property type="entry name" value="Acetyltransf_1"/>
    <property type="match status" value="1"/>
</dbReference>
<accession>A0A4Q0YTR6</accession>
<dbReference type="SUPFAM" id="SSF55729">
    <property type="entry name" value="Acyl-CoA N-acyltransferases (Nat)"/>
    <property type="match status" value="1"/>
</dbReference>
<name>A0A4Q0YTR6_9GAMM</name>
<dbReference type="EMBL" id="PEIB01000002">
    <property type="protein sequence ID" value="RXJ74647.1"/>
    <property type="molecule type" value="Genomic_DNA"/>
</dbReference>
<keyword evidence="2" id="KW-0012">Acyltransferase</keyword>
<dbReference type="PANTHER" id="PTHR43072:SF23">
    <property type="entry name" value="UPF0039 PROTEIN C11D3.02C"/>
    <property type="match status" value="1"/>
</dbReference>
<evidence type="ECO:0000313" key="4">
    <source>
        <dbReference type="EMBL" id="RXJ74647.1"/>
    </source>
</evidence>
<dbReference type="CDD" id="cd04301">
    <property type="entry name" value="NAT_SF"/>
    <property type="match status" value="1"/>
</dbReference>
<dbReference type="InterPro" id="IPR000182">
    <property type="entry name" value="GNAT_dom"/>
</dbReference>
<dbReference type="Proteomes" id="UP000290287">
    <property type="component" value="Unassembled WGS sequence"/>
</dbReference>
<dbReference type="RefSeq" id="WP_129121117.1">
    <property type="nucleotide sequence ID" value="NZ_PEIB01000002.1"/>
</dbReference>
<dbReference type="PROSITE" id="PS51186">
    <property type="entry name" value="GNAT"/>
    <property type="match status" value="1"/>
</dbReference>
<dbReference type="AlphaFoldDB" id="A0A4Q0YTR6"/>
<evidence type="ECO:0000256" key="1">
    <source>
        <dbReference type="ARBA" id="ARBA00022679"/>
    </source>
</evidence>